<keyword evidence="3" id="KW-1185">Reference proteome</keyword>
<organism evidence="2 3">
    <name type="scientific">Variovorax defluvii</name>
    <dbReference type="NCBI Taxonomy" id="913761"/>
    <lineage>
        <taxon>Bacteria</taxon>
        <taxon>Pseudomonadati</taxon>
        <taxon>Pseudomonadota</taxon>
        <taxon>Betaproteobacteria</taxon>
        <taxon>Burkholderiales</taxon>
        <taxon>Comamonadaceae</taxon>
        <taxon>Variovorax</taxon>
    </lineage>
</organism>
<evidence type="ECO:0000313" key="2">
    <source>
        <dbReference type="EMBL" id="GAA4351022.1"/>
    </source>
</evidence>
<comment type="caution">
    <text evidence="2">The sequence shown here is derived from an EMBL/GenBank/DDBJ whole genome shotgun (WGS) entry which is preliminary data.</text>
</comment>
<feature type="domain" description="Phasin" evidence="1">
    <location>
        <begin position="42"/>
        <end position="133"/>
    </location>
</feature>
<dbReference type="NCBIfam" id="TIGR01841">
    <property type="entry name" value="phasin"/>
    <property type="match status" value="1"/>
</dbReference>
<name>A0ABP8I4Q8_9BURK</name>
<evidence type="ECO:0000259" key="1">
    <source>
        <dbReference type="Pfam" id="PF09361"/>
    </source>
</evidence>
<dbReference type="Proteomes" id="UP001500975">
    <property type="component" value="Unassembled WGS sequence"/>
</dbReference>
<sequence length="148" mass="16558">MASDKKAAGTAAFNPLEMPPLADLAKLMEQYKLPGVDVGALVEWQRKDMEALAEANRQAYEGMQALAQRRSEILRDTLAQWQQALGSMASPDALAQQSETARRGIEQAMADFRELAEMEAQTRNNAWKVVQDRLQENMANLQKLLQPK</sequence>
<gene>
    <name evidence="2" type="ORF">GCM10023165_38880</name>
</gene>
<reference evidence="3" key="1">
    <citation type="journal article" date="2019" name="Int. J. Syst. Evol. Microbiol.">
        <title>The Global Catalogue of Microorganisms (GCM) 10K type strain sequencing project: providing services to taxonomists for standard genome sequencing and annotation.</title>
        <authorList>
            <consortium name="The Broad Institute Genomics Platform"/>
            <consortium name="The Broad Institute Genome Sequencing Center for Infectious Disease"/>
            <person name="Wu L."/>
            <person name="Ma J."/>
        </authorList>
    </citation>
    <scope>NUCLEOTIDE SEQUENCE [LARGE SCALE GENOMIC DNA]</scope>
    <source>
        <strain evidence="3">JCM 17804</strain>
    </source>
</reference>
<dbReference type="RefSeq" id="WP_345539962.1">
    <property type="nucleotide sequence ID" value="NZ_BAABGJ010000073.1"/>
</dbReference>
<dbReference type="InterPro" id="IPR010127">
    <property type="entry name" value="Phasin_subfam-1"/>
</dbReference>
<accession>A0ABP8I4Q8</accession>
<protein>
    <submittedName>
        <fullName evidence="2">Phasin family protein</fullName>
    </submittedName>
</protein>
<dbReference type="InterPro" id="IPR018968">
    <property type="entry name" value="Phasin"/>
</dbReference>
<dbReference type="EMBL" id="BAABGJ010000073">
    <property type="protein sequence ID" value="GAA4351022.1"/>
    <property type="molecule type" value="Genomic_DNA"/>
</dbReference>
<proteinExistence type="predicted"/>
<evidence type="ECO:0000313" key="3">
    <source>
        <dbReference type="Proteomes" id="UP001500975"/>
    </source>
</evidence>
<dbReference type="Pfam" id="PF09361">
    <property type="entry name" value="Phasin_2"/>
    <property type="match status" value="1"/>
</dbReference>